<dbReference type="Proteomes" id="UP000179807">
    <property type="component" value="Unassembled WGS sequence"/>
</dbReference>
<evidence type="ECO:0000256" key="5">
    <source>
        <dbReference type="ARBA" id="ARBA00022840"/>
    </source>
</evidence>
<comment type="caution">
    <text evidence="9">The sequence shown here is derived from an EMBL/GenBank/DDBJ whole genome shotgun (WGS) entry which is preliminary data.</text>
</comment>
<evidence type="ECO:0000256" key="1">
    <source>
        <dbReference type="ARBA" id="ARBA00022527"/>
    </source>
</evidence>
<dbReference type="GO" id="GO:0005524">
    <property type="term" value="F:ATP binding"/>
    <property type="evidence" value="ECO:0007669"/>
    <property type="project" value="UniProtKB-UniRule"/>
</dbReference>
<feature type="domain" description="Protein kinase" evidence="8">
    <location>
        <begin position="49"/>
        <end position="290"/>
    </location>
</feature>
<dbReference type="InterPro" id="IPR008271">
    <property type="entry name" value="Ser/Thr_kinase_AS"/>
</dbReference>
<comment type="similarity">
    <text evidence="7">Belongs to the protein kinase superfamily.</text>
</comment>
<dbReference type="InterPro" id="IPR011009">
    <property type="entry name" value="Kinase-like_dom_sf"/>
</dbReference>
<dbReference type="Pfam" id="PF00069">
    <property type="entry name" value="Pkinase"/>
    <property type="match status" value="1"/>
</dbReference>
<dbReference type="PROSITE" id="PS00108">
    <property type="entry name" value="PROTEIN_KINASE_ST"/>
    <property type="match status" value="1"/>
</dbReference>
<reference evidence="9" key="1">
    <citation type="submission" date="2016-10" db="EMBL/GenBank/DDBJ databases">
        <authorList>
            <person name="Benchimol M."/>
            <person name="Almeida L.G."/>
            <person name="Vasconcelos A.T."/>
            <person name="Perreira-Neves A."/>
            <person name="Rosa I.A."/>
            <person name="Tasca T."/>
            <person name="Bogo M.R."/>
            <person name="de Souza W."/>
        </authorList>
    </citation>
    <scope>NUCLEOTIDE SEQUENCE [LARGE SCALE GENOMIC DNA]</scope>
    <source>
        <strain evidence="9">K</strain>
    </source>
</reference>
<keyword evidence="2" id="KW-0808">Transferase</keyword>
<dbReference type="PROSITE" id="PS50011">
    <property type="entry name" value="PROTEIN_KINASE_DOM"/>
    <property type="match status" value="1"/>
</dbReference>
<dbReference type="OrthoDB" id="193931at2759"/>
<dbReference type="GeneID" id="94847517"/>
<dbReference type="PANTHER" id="PTHR24346:SF82">
    <property type="entry name" value="KP78A-RELATED"/>
    <property type="match status" value="1"/>
</dbReference>
<dbReference type="FunFam" id="3.30.200.20:FF:000003">
    <property type="entry name" value="Non-specific serine/threonine protein kinase"/>
    <property type="match status" value="1"/>
</dbReference>
<accession>A0A1J4J5X0</accession>
<keyword evidence="1 7" id="KW-0723">Serine/threonine-protein kinase</keyword>
<evidence type="ECO:0000313" key="9">
    <source>
        <dbReference type="EMBL" id="OHS94057.1"/>
    </source>
</evidence>
<organism evidence="9 10">
    <name type="scientific">Tritrichomonas foetus</name>
    <dbReference type="NCBI Taxonomy" id="1144522"/>
    <lineage>
        <taxon>Eukaryota</taxon>
        <taxon>Metamonada</taxon>
        <taxon>Parabasalia</taxon>
        <taxon>Tritrichomonadida</taxon>
        <taxon>Tritrichomonadidae</taxon>
        <taxon>Tritrichomonas</taxon>
    </lineage>
</organism>
<name>A0A1J4J5X0_9EUKA</name>
<keyword evidence="3 6" id="KW-0547">Nucleotide-binding</keyword>
<gene>
    <name evidence="9" type="ORF">TRFO_39740</name>
</gene>
<feature type="binding site" evidence="6">
    <location>
        <position position="82"/>
    </location>
    <ligand>
        <name>ATP</name>
        <dbReference type="ChEBI" id="CHEBI:30616"/>
    </ligand>
</feature>
<dbReference type="GO" id="GO:0035556">
    <property type="term" value="P:intracellular signal transduction"/>
    <property type="evidence" value="ECO:0007669"/>
    <property type="project" value="TreeGrafter"/>
</dbReference>
<dbReference type="EMBL" id="MLAK01001352">
    <property type="protein sequence ID" value="OHS94057.1"/>
    <property type="molecule type" value="Genomic_DNA"/>
</dbReference>
<evidence type="ECO:0000256" key="7">
    <source>
        <dbReference type="RuleBase" id="RU000304"/>
    </source>
</evidence>
<protein>
    <submittedName>
        <fullName evidence="9">CAMK family protein kinase</fullName>
    </submittedName>
</protein>
<dbReference type="VEuPathDB" id="TrichDB:TRFO_39740"/>
<keyword evidence="10" id="KW-1185">Reference proteome</keyword>
<dbReference type="SUPFAM" id="SSF56112">
    <property type="entry name" value="Protein kinase-like (PK-like)"/>
    <property type="match status" value="1"/>
</dbReference>
<dbReference type="AlphaFoldDB" id="A0A1J4J5X0"/>
<evidence type="ECO:0000313" key="10">
    <source>
        <dbReference type="Proteomes" id="UP000179807"/>
    </source>
</evidence>
<dbReference type="InterPro" id="IPR017441">
    <property type="entry name" value="Protein_kinase_ATP_BS"/>
</dbReference>
<evidence type="ECO:0000256" key="4">
    <source>
        <dbReference type="ARBA" id="ARBA00022777"/>
    </source>
</evidence>
<evidence type="ECO:0000256" key="6">
    <source>
        <dbReference type="PROSITE-ProRule" id="PRU10141"/>
    </source>
</evidence>
<keyword evidence="4 9" id="KW-0418">Kinase</keyword>
<dbReference type="InterPro" id="IPR000719">
    <property type="entry name" value="Prot_kinase_dom"/>
</dbReference>
<dbReference type="GO" id="GO:0005737">
    <property type="term" value="C:cytoplasm"/>
    <property type="evidence" value="ECO:0007669"/>
    <property type="project" value="TreeGrafter"/>
</dbReference>
<dbReference type="SMART" id="SM00220">
    <property type="entry name" value="S_TKc"/>
    <property type="match status" value="1"/>
</dbReference>
<sequence>MSLYQTVFFVCEFSFLFHRFQKIGIEKVSDQQWSITFFTMETQQNLGPYVLVKHLGSGTTGKVKLAIHKESQNQYAIKIIRKEDFQDRPNLQTKIQREIALMRLVDHPHILKLVDFLESPRHLYIVLEYASKGELFDYLVEKKTLPEDVAIRFFRQIIYGLEYLHSLGICHRDLKPENILLDESLNVKIADFGFARFVKTNIAETSCGSPHYAAPEVIRGQPYDGRAADIWSCGVILYALLAVRLNNIPYLLEKRFVNLILSLWWFFNCFFVSCIYCDDGLTIKIHHFHH</sequence>
<dbReference type="RefSeq" id="XP_068347194.1">
    <property type="nucleotide sequence ID" value="XM_068512813.1"/>
</dbReference>
<dbReference type="PANTHER" id="PTHR24346">
    <property type="entry name" value="MAP/MICROTUBULE AFFINITY-REGULATING KINASE"/>
    <property type="match status" value="1"/>
</dbReference>
<keyword evidence="5 6" id="KW-0067">ATP-binding</keyword>
<evidence type="ECO:0000259" key="8">
    <source>
        <dbReference type="PROSITE" id="PS50011"/>
    </source>
</evidence>
<dbReference type="GO" id="GO:0004674">
    <property type="term" value="F:protein serine/threonine kinase activity"/>
    <property type="evidence" value="ECO:0007669"/>
    <property type="project" value="UniProtKB-KW"/>
</dbReference>
<dbReference type="PROSITE" id="PS00107">
    <property type="entry name" value="PROTEIN_KINASE_ATP"/>
    <property type="match status" value="1"/>
</dbReference>
<proteinExistence type="inferred from homology"/>
<evidence type="ECO:0000256" key="2">
    <source>
        <dbReference type="ARBA" id="ARBA00022679"/>
    </source>
</evidence>
<evidence type="ECO:0000256" key="3">
    <source>
        <dbReference type="ARBA" id="ARBA00022741"/>
    </source>
</evidence>
<dbReference type="Gene3D" id="1.10.510.10">
    <property type="entry name" value="Transferase(Phosphotransferase) domain 1"/>
    <property type="match status" value="1"/>
</dbReference>
<dbReference type="FunFam" id="1.10.510.10:FF:000571">
    <property type="entry name" value="Maternal embryonic leucine zipper kinase"/>
    <property type="match status" value="1"/>
</dbReference>